<dbReference type="EMBL" id="BTGB01000002">
    <property type="protein sequence ID" value="GMM45258.1"/>
    <property type="molecule type" value="Genomic_DNA"/>
</dbReference>
<comment type="caution">
    <text evidence="2">The sequence shown here is derived from an EMBL/GenBank/DDBJ whole genome shotgun (WGS) entry which is preliminary data.</text>
</comment>
<gene>
    <name evidence="2" type="ORF">DAPK24_018330</name>
</gene>
<dbReference type="Proteomes" id="UP001378960">
    <property type="component" value="Unassembled WGS sequence"/>
</dbReference>
<reference evidence="2 3" key="1">
    <citation type="journal article" date="2023" name="Elife">
        <title>Identification of key yeast species and microbe-microbe interactions impacting larval growth of Drosophila in the wild.</title>
        <authorList>
            <person name="Mure A."/>
            <person name="Sugiura Y."/>
            <person name="Maeda R."/>
            <person name="Honda K."/>
            <person name="Sakurai N."/>
            <person name="Takahashi Y."/>
            <person name="Watada M."/>
            <person name="Katoh T."/>
            <person name="Gotoh A."/>
            <person name="Gotoh Y."/>
            <person name="Taniguchi I."/>
            <person name="Nakamura K."/>
            <person name="Hayashi T."/>
            <person name="Katayama T."/>
            <person name="Uemura T."/>
            <person name="Hattori Y."/>
        </authorList>
    </citation>
    <scope>NUCLEOTIDE SEQUENCE [LARGE SCALE GENOMIC DNA]</scope>
    <source>
        <strain evidence="2 3">PK-24</strain>
    </source>
</reference>
<name>A0AAV5R136_PICKL</name>
<proteinExistence type="predicted"/>
<dbReference type="AlphaFoldDB" id="A0AAV5R136"/>
<feature type="region of interest" description="Disordered" evidence="1">
    <location>
        <begin position="20"/>
        <end position="39"/>
    </location>
</feature>
<sequence>MPIRRILTIVREQYASLQKRFGSNSEKKENSAAPVATENVEQVNAESNVDDVVADEAPITDSKVASA</sequence>
<organism evidence="2 3">
    <name type="scientific">Pichia kluyveri</name>
    <name type="common">Yeast</name>
    <dbReference type="NCBI Taxonomy" id="36015"/>
    <lineage>
        <taxon>Eukaryota</taxon>
        <taxon>Fungi</taxon>
        <taxon>Dikarya</taxon>
        <taxon>Ascomycota</taxon>
        <taxon>Saccharomycotina</taxon>
        <taxon>Pichiomycetes</taxon>
        <taxon>Pichiales</taxon>
        <taxon>Pichiaceae</taxon>
        <taxon>Pichia</taxon>
    </lineage>
</organism>
<evidence type="ECO:0000256" key="1">
    <source>
        <dbReference type="SAM" id="MobiDB-lite"/>
    </source>
</evidence>
<evidence type="ECO:0000313" key="3">
    <source>
        <dbReference type="Proteomes" id="UP001378960"/>
    </source>
</evidence>
<evidence type="ECO:0000313" key="2">
    <source>
        <dbReference type="EMBL" id="GMM45258.1"/>
    </source>
</evidence>
<accession>A0AAV5R136</accession>
<protein>
    <submittedName>
        <fullName evidence="2">Uncharacterized protein</fullName>
    </submittedName>
</protein>
<keyword evidence="3" id="KW-1185">Reference proteome</keyword>